<keyword evidence="1" id="KW-1185">Reference proteome</keyword>
<dbReference type="Proteomes" id="UP000887563">
    <property type="component" value="Unplaced"/>
</dbReference>
<protein>
    <submittedName>
        <fullName evidence="2">Candidate secreted effector</fullName>
    </submittedName>
</protein>
<evidence type="ECO:0000313" key="1">
    <source>
        <dbReference type="Proteomes" id="UP000887563"/>
    </source>
</evidence>
<dbReference type="WBParaSite" id="Minc3s00127g05436">
    <property type="protein sequence ID" value="Minc3s00127g05436"/>
    <property type="gene ID" value="Minc3s00127g05436"/>
</dbReference>
<reference evidence="2" key="1">
    <citation type="submission" date="2022-11" db="UniProtKB">
        <authorList>
            <consortium name="WormBaseParasite"/>
        </authorList>
    </citation>
    <scope>IDENTIFICATION</scope>
</reference>
<name>A0A914KV32_MELIC</name>
<sequence length="145" mass="17021">MLLDGFLCVSISLICVVESNLQFIDIRFKLLFYTQSFLFTAALSFKRSLHTFKCTLMVFASIFEFFLFLLDALLDFRADLRHFNLSSQHFTFFRFESSFCFVQRVLNLFLLNLKAANNLGRQRKFSNLLIYTFCNSCTERPPSPN</sequence>
<dbReference type="AlphaFoldDB" id="A0A914KV32"/>
<evidence type="ECO:0000313" key="2">
    <source>
        <dbReference type="WBParaSite" id="Minc3s00127g05436"/>
    </source>
</evidence>
<accession>A0A914KV32</accession>
<proteinExistence type="predicted"/>
<organism evidence="1 2">
    <name type="scientific">Meloidogyne incognita</name>
    <name type="common">Southern root-knot nematode worm</name>
    <name type="synonym">Oxyuris incognita</name>
    <dbReference type="NCBI Taxonomy" id="6306"/>
    <lineage>
        <taxon>Eukaryota</taxon>
        <taxon>Metazoa</taxon>
        <taxon>Ecdysozoa</taxon>
        <taxon>Nematoda</taxon>
        <taxon>Chromadorea</taxon>
        <taxon>Rhabditida</taxon>
        <taxon>Tylenchina</taxon>
        <taxon>Tylenchomorpha</taxon>
        <taxon>Tylenchoidea</taxon>
        <taxon>Meloidogynidae</taxon>
        <taxon>Meloidogyninae</taxon>
        <taxon>Meloidogyne</taxon>
        <taxon>Meloidogyne incognita group</taxon>
    </lineage>
</organism>